<evidence type="ECO:0000256" key="2">
    <source>
        <dbReference type="ARBA" id="ARBA00022729"/>
    </source>
</evidence>
<dbReference type="AlphaFoldDB" id="A0A7U8GRZ9"/>
<reference evidence="4 5" key="1">
    <citation type="submission" date="2006-02" db="EMBL/GenBank/DDBJ databases">
        <authorList>
            <person name="Pinhassi J."/>
            <person name="Pedros-Alio C."/>
            <person name="Ferriera S."/>
            <person name="Johnson J."/>
            <person name="Kravitz S."/>
            <person name="Halpern A."/>
            <person name="Remington K."/>
            <person name="Beeson K."/>
            <person name="Tran B."/>
            <person name="Rogers Y.-H."/>
            <person name="Friedman R."/>
            <person name="Venter J.C."/>
        </authorList>
    </citation>
    <scope>NUCLEOTIDE SEQUENCE [LARGE SCALE GENOMIC DNA]</scope>
    <source>
        <strain evidence="4 5">MED92</strain>
    </source>
</reference>
<dbReference type="SUPFAM" id="SSF53850">
    <property type="entry name" value="Periplasmic binding protein-like II"/>
    <property type="match status" value="1"/>
</dbReference>
<organism evidence="4 5">
    <name type="scientific">Neptuniibacter caesariensis</name>
    <dbReference type="NCBI Taxonomy" id="207954"/>
    <lineage>
        <taxon>Bacteria</taxon>
        <taxon>Pseudomonadati</taxon>
        <taxon>Pseudomonadota</taxon>
        <taxon>Gammaproteobacteria</taxon>
        <taxon>Oceanospirillales</taxon>
        <taxon>Oceanospirillaceae</taxon>
        <taxon>Neptuniibacter</taxon>
    </lineage>
</organism>
<dbReference type="InterPro" id="IPR001638">
    <property type="entry name" value="Solute-binding_3/MltF_N"/>
</dbReference>
<dbReference type="RefSeq" id="WP_007020399.1">
    <property type="nucleotide sequence ID" value="NZ_CH724125.1"/>
</dbReference>
<dbReference type="PANTHER" id="PTHR35936:SF25">
    <property type="entry name" value="ABC TRANSPORTER SUBSTRATE-BINDING PROTEIN"/>
    <property type="match status" value="1"/>
</dbReference>
<gene>
    <name evidence="4" type="ORF">MED92_13668</name>
</gene>
<evidence type="ECO:0000313" key="4">
    <source>
        <dbReference type="EMBL" id="EAR60727.1"/>
    </source>
</evidence>
<comment type="similarity">
    <text evidence="1">Belongs to the bacterial solute-binding protein 3 family.</text>
</comment>
<feature type="domain" description="Solute-binding protein family 3/N-terminal" evidence="3">
    <location>
        <begin position="31"/>
        <end position="235"/>
    </location>
</feature>
<evidence type="ECO:0000259" key="3">
    <source>
        <dbReference type="Pfam" id="PF00497"/>
    </source>
</evidence>
<proteinExistence type="inferred from homology"/>
<evidence type="ECO:0000256" key="1">
    <source>
        <dbReference type="ARBA" id="ARBA00010333"/>
    </source>
</evidence>
<dbReference type="PANTHER" id="PTHR35936">
    <property type="entry name" value="MEMBRANE-BOUND LYTIC MUREIN TRANSGLYCOSYLASE F"/>
    <property type="match status" value="1"/>
</dbReference>
<accession>A0A7U8GRZ9</accession>
<dbReference type="Gene3D" id="3.40.190.10">
    <property type="entry name" value="Periplasmic binding protein-like II"/>
    <property type="match status" value="2"/>
</dbReference>
<dbReference type="OrthoDB" id="7354650at2"/>
<dbReference type="Pfam" id="PF00497">
    <property type="entry name" value="SBP_bac_3"/>
    <property type="match status" value="1"/>
</dbReference>
<name>A0A7U8GRZ9_NEPCE</name>
<dbReference type="Proteomes" id="UP000002171">
    <property type="component" value="Unassembled WGS sequence"/>
</dbReference>
<keyword evidence="2" id="KW-0732">Signal</keyword>
<keyword evidence="5" id="KW-1185">Reference proteome</keyword>
<comment type="caution">
    <text evidence="4">The sequence shown here is derived from an EMBL/GenBank/DDBJ whole genome shotgun (WGS) entry which is preliminary data.</text>
</comment>
<dbReference type="EMBL" id="AAOW01000014">
    <property type="protein sequence ID" value="EAR60727.1"/>
    <property type="molecule type" value="Genomic_DNA"/>
</dbReference>
<evidence type="ECO:0000313" key="5">
    <source>
        <dbReference type="Proteomes" id="UP000002171"/>
    </source>
</evidence>
<sequence length="236" mass="27047">MKFYVIIGIWLLLFTPEQLHASCRLEGKIRVVTQNYPPYVYECSNELCGIAYEKVKATLEANNADYEITSLPWKRAVSEVKNGKADAIFTIYKTPERKQFLAYTAHPLVNQVVNIYSMSNKSYLDILNSKMNIGVVNGYSYGSHFDNMKGFLGNRILTVITPQKLSQLLESDRIQAFVSDAAVQEHYFKSEKIKNLQSKFIQFVPSYIAFSNNENRACLLELFNNSLKNKSQDQTH</sequence>
<protein>
    <submittedName>
        <fullName evidence="4">Probable amino acid ABC transporter, periplasmic amino acid-binding protein</fullName>
    </submittedName>
</protein>